<gene>
    <name evidence="2" type="primary">Vigan.10G005900</name>
    <name evidence="2" type="ORF">VIGAN_10005900</name>
</gene>
<dbReference type="AlphaFoldDB" id="A0A0S3T0Y6"/>
<evidence type="ECO:0000313" key="3">
    <source>
        <dbReference type="Proteomes" id="UP000291084"/>
    </source>
</evidence>
<name>A0A0S3T0Y6_PHAAN</name>
<protein>
    <submittedName>
        <fullName evidence="2">Uncharacterized protein</fullName>
    </submittedName>
</protein>
<proteinExistence type="predicted"/>
<reference evidence="2 3" key="1">
    <citation type="journal article" date="2015" name="Sci. Rep.">
        <title>The power of single molecule real-time sequencing technology in the de novo assembly of a eukaryotic genome.</title>
        <authorList>
            <person name="Sakai H."/>
            <person name="Naito K."/>
            <person name="Ogiso-Tanaka E."/>
            <person name="Takahashi Y."/>
            <person name="Iseki K."/>
            <person name="Muto C."/>
            <person name="Satou K."/>
            <person name="Teruya K."/>
            <person name="Shiroma A."/>
            <person name="Shimoji M."/>
            <person name="Hirano T."/>
            <person name="Itoh T."/>
            <person name="Kaga A."/>
            <person name="Tomooka N."/>
        </authorList>
    </citation>
    <scope>NUCLEOTIDE SEQUENCE [LARGE SCALE GENOMIC DNA]</scope>
    <source>
        <strain evidence="3">cv. Shumari</strain>
    </source>
</reference>
<feature type="compositionally biased region" description="Polar residues" evidence="1">
    <location>
        <begin position="50"/>
        <end position="61"/>
    </location>
</feature>
<feature type="region of interest" description="Disordered" evidence="1">
    <location>
        <begin position="42"/>
        <end position="61"/>
    </location>
</feature>
<dbReference type="Proteomes" id="UP000291084">
    <property type="component" value="Chromosome 10"/>
</dbReference>
<sequence length="223" mass="24782">MQEGTSRGATPWFDGLHDQHISSSTCHGLHTRCQAVKKQLPSRPLEQQLGGRSSSNSGQLPRSTVYIKQLTHPFHPSTSRPAAAANPPSSFNSIPVLERQQRSSRGRQTSMQLEEKTRNPVAVERKWCSYRIHLESKTSQLLSVQHLQPQPAAALTQKRSALTVTSSRNTLEGEVSRLGDVTRTTTHGFVAWLVRGVGDEKSKGQNIMELRSGYMMEKKSLDV</sequence>
<feature type="region of interest" description="Disordered" evidence="1">
    <location>
        <begin position="73"/>
        <end position="117"/>
    </location>
</feature>
<accession>A0A0S3T0Y6</accession>
<evidence type="ECO:0000256" key="1">
    <source>
        <dbReference type="SAM" id="MobiDB-lite"/>
    </source>
</evidence>
<feature type="compositionally biased region" description="Low complexity" evidence="1">
    <location>
        <begin position="76"/>
        <end position="90"/>
    </location>
</feature>
<organism evidence="2 3">
    <name type="scientific">Vigna angularis var. angularis</name>
    <dbReference type="NCBI Taxonomy" id="157739"/>
    <lineage>
        <taxon>Eukaryota</taxon>
        <taxon>Viridiplantae</taxon>
        <taxon>Streptophyta</taxon>
        <taxon>Embryophyta</taxon>
        <taxon>Tracheophyta</taxon>
        <taxon>Spermatophyta</taxon>
        <taxon>Magnoliopsida</taxon>
        <taxon>eudicotyledons</taxon>
        <taxon>Gunneridae</taxon>
        <taxon>Pentapetalae</taxon>
        <taxon>rosids</taxon>
        <taxon>fabids</taxon>
        <taxon>Fabales</taxon>
        <taxon>Fabaceae</taxon>
        <taxon>Papilionoideae</taxon>
        <taxon>50 kb inversion clade</taxon>
        <taxon>NPAAA clade</taxon>
        <taxon>indigoferoid/millettioid clade</taxon>
        <taxon>Phaseoleae</taxon>
        <taxon>Vigna</taxon>
    </lineage>
</organism>
<keyword evidence="3" id="KW-1185">Reference proteome</keyword>
<evidence type="ECO:0000313" key="2">
    <source>
        <dbReference type="EMBL" id="BAT98731.1"/>
    </source>
</evidence>
<dbReference type="EMBL" id="AP015043">
    <property type="protein sequence ID" value="BAT98731.1"/>
    <property type="molecule type" value="Genomic_DNA"/>
</dbReference>